<organism evidence="2">
    <name type="scientific">Arion vulgaris</name>
    <dbReference type="NCBI Taxonomy" id="1028688"/>
    <lineage>
        <taxon>Eukaryota</taxon>
        <taxon>Metazoa</taxon>
        <taxon>Spiralia</taxon>
        <taxon>Lophotrochozoa</taxon>
        <taxon>Mollusca</taxon>
        <taxon>Gastropoda</taxon>
        <taxon>Heterobranchia</taxon>
        <taxon>Euthyneura</taxon>
        <taxon>Panpulmonata</taxon>
        <taxon>Eupulmonata</taxon>
        <taxon>Stylommatophora</taxon>
        <taxon>Helicina</taxon>
        <taxon>Arionoidea</taxon>
        <taxon>Arionidae</taxon>
        <taxon>Arion</taxon>
    </lineage>
</organism>
<keyword evidence="1" id="KW-0732">Signal</keyword>
<feature type="signal peptide" evidence="1">
    <location>
        <begin position="1"/>
        <end position="40"/>
    </location>
</feature>
<evidence type="ECO:0000256" key="1">
    <source>
        <dbReference type="SAM" id="SignalP"/>
    </source>
</evidence>
<evidence type="ECO:0000313" key="2">
    <source>
        <dbReference type="EMBL" id="CEK89742.1"/>
    </source>
</evidence>
<gene>
    <name evidence="2" type="primary">ORF172639</name>
</gene>
<name>A0A0B7BA09_9EUPU</name>
<feature type="non-terminal residue" evidence="2">
    <location>
        <position position="1"/>
    </location>
</feature>
<feature type="chain" id="PRO_5002111798" evidence="1">
    <location>
        <begin position="41"/>
        <end position="119"/>
    </location>
</feature>
<accession>A0A0B7BA09</accession>
<dbReference type="AlphaFoldDB" id="A0A0B7BA09"/>
<dbReference type="EMBL" id="HACG01042877">
    <property type="protein sequence ID" value="CEK89742.1"/>
    <property type="molecule type" value="Transcribed_RNA"/>
</dbReference>
<proteinExistence type="predicted"/>
<protein>
    <submittedName>
        <fullName evidence="2">Uncharacterized protein</fullName>
    </submittedName>
</protein>
<sequence length="119" mass="13353">LRRYFISVMTSIVQCHRPGDSIMLVEILLLIVSLLNSVCQQHIVERSEHGQACRTSWSSTASGSFSSHLDLTLPLDIEGIRARERARSTNCAALSHFKPNYSASRPFHQTYITQLHSLG</sequence>
<reference evidence="2" key="1">
    <citation type="submission" date="2014-12" db="EMBL/GenBank/DDBJ databases">
        <title>Insight into the proteome of Arion vulgaris.</title>
        <authorList>
            <person name="Aradska J."/>
            <person name="Bulat T."/>
            <person name="Smidak R."/>
            <person name="Sarate P."/>
            <person name="Gangsoo J."/>
            <person name="Sialana F."/>
            <person name="Bilban M."/>
            <person name="Lubec G."/>
        </authorList>
    </citation>
    <scope>NUCLEOTIDE SEQUENCE</scope>
    <source>
        <tissue evidence="2">Skin</tissue>
    </source>
</reference>